<feature type="signal peptide" evidence="1">
    <location>
        <begin position="1"/>
        <end position="24"/>
    </location>
</feature>
<dbReference type="EMBL" id="ML978066">
    <property type="protein sequence ID" value="KAF2022027.1"/>
    <property type="molecule type" value="Genomic_DNA"/>
</dbReference>
<name>A0A6A5YAH7_9PLEO</name>
<evidence type="ECO:0000313" key="3">
    <source>
        <dbReference type="Proteomes" id="UP000799778"/>
    </source>
</evidence>
<dbReference type="GeneID" id="54288978"/>
<dbReference type="AlphaFoldDB" id="A0A6A5YAH7"/>
<keyword evidence="3" id="KW-1185">Reference proteome</keyword>
<protein>
    <recommendedName>
        <fullName evidence="4">Cyanovirin-N domain-containing protein</fullName>
    </recommendedName>
</protein>
<gene>
    <name evidence="2" type="ORF">BU24DRAFT_457935</name>
</gene>
<keyword evidence="1" id="KW-0732">Signal</keyword>
<sequence length="119" mass="12821">MQFLASTLSIFGMLTLAVAAPASADEPPSLTALFQELRDFRCETGGLNTRAILSTEAGKCLKFKNPLDTSGVKLTFLKPECYLLVHLDDNCQELAVNVTRGPYCLGDDVRTYGSAIVGC</sequence>
<evidence type="ECO:0000256" key="1">
    <source>
        <dbReference type="SAM" id="SignalP"/>
    </source>
</evidence>
<accession>A0A6A5YAH7</accession>
<feature type="chain" id="PRO_5025345715" description="Cyanovirin-N domain-containing protein" evidence="1">
    <location>
        <begin position="25"/>
        <end position="119"/>
    </location>
</feature>
<organism evidence="2 3">
    <name type="scientific">Aaosphaeria arxii CBS 175.79</name>
    <dbReference type="NCBI Taxonomy" id="1450172"/>
    <lineage>
        <taxon>Eukaryota</taxon>
        <taxon>Fungi</taxon>
        <taxon>Dikarya</taxon>
        <taxon>Ascomycota</taxon>
        <taxon>Pezizomycotina</taxon>
        <taxon>Dothideomycetes</taxon>
        <taxon>Pleosporomycetidae</taxon>
        <taxon>Pleosporales</taxon>
        <taxon>Pleosporales incertae sedis</taxon>
        <taxon>Aaosphaeria</taxon>
    </lineage>
</organism>
<reference evidence="2" key="1">
    <citation type="journal article" date="2020" name="Stud. Mycol.">
        <title>101 Dothideomycetes genomes: a test case for predicting lifestyles and emergence of pathogens.</title>
        <authorList>
            <person name="Haridas S."/>
            <person name="Albert R."/>
            <person name="Binder M."/>
            <person name="Bloem J."/>
            <person name="Labutti K."/>
            <person name="Salamov A."/>
            <person name="Andreopoulos B."/>
            <person name="Baker S."/>
            <person name="Barry K."/>
            <person name="Bills G."/>
            <person name="Bluhm B."/>
            <person name="Cannon C."/>
            <person name="Castanera R."/>
            <person name="Culley D."/>
            <person name="Daum C."/>
            <person name="Ezra D."/>
            <person name="Gonzalez J."/>
            <person name="Henrissat B."/>
            <person name="Kuo A."/>
            <person name="Liang C."/>
            <person name="Lipzen A."/>
            <person name="Lutzoni F."/>
            <person name="Magnuson J."/>
            <person name="Mondo S."/>
            <person name="Nolan M."/>
            <person name="Ohm R."/>
            <person name="Pangilinan J."/>
            <person name="Park H.-J."/>
            <person name="Ramirez L."/>
            <person name="Alfaro M."/>
            <person name="Sun H."/>
            <person name="Tritt A."/>
            <person name="Yoshinaga Y."/>
            <person name="Zwiers L.-H."/>
            <person name="Turgeon B."/>
            <person name="Goodwin S."/>
            <person name="Spatafora J."/>
            <person name="Crous P."/>
            <person name="Grigoriev I."/>
        </authorList>
    </citation>
    <scope>NUCLEOTIDE SEQUENCE</scope>
    <source>
        <strain evidence="2">CBS 175.79</strain>
    </source>
</reference>
<evidence type="ECO:0000313" key="2">
    <source>
        <dbReference type="EMBL" id="KAF2022027.1"/>
    </source>
</evidence>
<evidence type="ECO:0008006" key="4">
    <source>
        <dbReference type="Google" id="ProtNLM"/>
    </source>
</evidence>
<dbReference type="Proteomes" id="UP000799778">
    <property type="component" value="Unassembled WGS sequence"/>
</dbReference>
<dbReference type="RefSeq" id="XP_033390366.1">
    <property type="nucleotide sequence ID" value="XM_033531581.1"/>
</dbReference>
<proteinExistence type="predicted"/>